<feature type="domain" description="Glycosyltransferase 2-like" evidence="2">
    <location>
        <begin position="706"/>
        <end position="835"/>
    </location>
</feature>
<dbReference type="InterPro" id="IPR029044">
    <property type="entry name" value="Nucleotide-diphossugar_trans"/>
</dbReference>
<dbReference type="PANTHER" id="PTHR43179">
    <property type="entry name" value="RHAMNOSYLTRANSFERASE WBBL"/>
    <property type="match status" value="1"/>
</dbReference>
<dbReference type="Pfam" id="PF00535">
    <property type="entry name" value="Glycos_transf_2"/>
    <property type="match status" value="1"/>
</dbReference>
<evidence type="ECO:0000313" key="4">
    <source>
        <dbReference type="Proteomes" id="UP000310095"/>
    </source>
</evidence>
<keyword evidence="1" id="KW-0472">Membrane</keyword>
<dbReference type="InterPro" id="IPR001173">
    <property type="entry name" value="Glyco_trans_2-like"/>
</dbReference>
<keyword evidence="1" id="KW-0997">Cell inner membrane</keyword>
<organism evidence="3 4">
    <name type="scientific">Pseudomonas protegens</name>
    <dbReference type="NCBI Taxonomy" id="380021"/>
    <lineage>
        <taxon>Bacteria</taxon>
        <taxon>Pseudomonadati</taxon>
        <taxon>Pseudomonadota</taxon>
        <taxon>Gammaproteobacteria</taxon>
        <taxon>Pseudomonadales</taxon>
        <taxon>Pseudomonadaceae</taxon>
        <taxon>Pseudomonas</taxon>
    </lineage>
</organism>
<dbReference type="Gene3D" id="3.90.550.10">
    <property type="entry name" value="Spore Coat Polysaccharide Biosynthesis Protein SpsA, Chain A"/>
    <property type="match status" value="1"/>
</dbReference>
<keyword evidence="1" id="KW-1003">Cell membrane</keyword>
<dbReference type="EMBL" id="VAVY01000002">
    <property type="protein sequence ID" value="TMM64186.1"/>
    <property type="molecule type" value="Genomic_DNA"/>
</dbReference>
<protein>
    <submittedName>
        <fullName evidence="3">TIGR00180 family glycosyltransferase</fullName>
    </submittedName>
</protein>
<dbReference type="PANTHER" id="PTHR43179:SF7">
    <property type="entry name" value="RHAMNOSYLTRANSFERASE WBBL"/>
    <property type="match status" value="1"/>
</dbReference>
<name>A0ABY2VI80_9PSED</name>
<dbReference type="RefSeq" id="WP_011059957.1">
    <property type="nucleotide sequence ID" value="NZ_CP022097.2"/>
</dbReference>
<dbReference type="Proteomes" id="UP000310095">
    <property type="component" value="Unassembled WGS sequence"/>
</dbReference>
<proteinExistence type="predicted"/>
<keyword evidence="4" id="KW-1185">Reference proteome</keyword>
<evidence type="ECO:0000256" key="1">
    <source>
        <dbReference type="ARBA" id="ARBA00022519"/>
    </source>
</evidence>
<gene>
    <name evidence="3" type="ORF">FEF10_13185</name>
</gene>
<evidence type="ECO:0000313" key="3">
    <source>
        <dbReference type="EMBL" id="TMM64186.1"/>
    </source>
</evidence>
<reference evidence="3 4" key="1">
    <citation type="submission" date="2019-05" db="EMBL/GenBank/DDBJ databases">
        <title>Identification and Biocontrol Activity Analysis of Biocontrol Strain PF-1 Based on Genome-wide Data.</title>
        <authorList>
            <person name="Qi J."/>
        </authorList>
    </citation>
    <scope>NUCLEOTIDE SEQUENCE [LARGE SCALE GENOMIC DNA]</scope>
    <source>
        <strain evidence="3 4">PF-1</strain>
    </source>
</reference>
<accession>A0ABY2VI80</accession>
<comment type="caution">
    <text evidence="3">The sequence shown here is derived from an EMBL/GenBank/DDBJ whole genome shotgun (WGS) entry which is preliminary data.</text>
</comment>
<sequence length="978" mass="108248">MWVQTKANEDAAPMSERFTLVLLTHEAKALAQRALRYYSSFACSILVLDSSEKADESLARQFPKVDYRHVPQFSRQDQQGKLTYGVGLVDTPYLAIASDTDFLIADGISAALAFLDAHPDYAVCHGYGLMYSARVLETSYYLRDRKGPEDFAAANGRERIMSFMGHYLSPFNAVTRTDVLRQWYSQLPPAVSTEWLDIGYAFFLLATAKARILPVPFIVREANREALERTARIQALLSSKDAGSLAQHQQFAEFLATLPHNCEGPDAQQMKQLALDSFAALAECLESGRSLKGVMIFRSTWSEVGKDPVRAFGSEQFVEMPFYNQPMFDLLTQIEFLVHAMPAGRLQLNELEGVLLKQEELLRVHSNDTARTLRSRLWEAMALNLFNFTVVKRLAESMRDTDEVEVFRELQEWAARLKALPATDSSALFANTQSGQLFSWLEGRGPKPGQFKSIAHLLGRRAGGPQFQILLLDLDADMIKLQATFDSLMANHCKAFKLVVLTTGDLPAMTTAQDTVHFVKVSQGNYIERLNQLVAQSTAHWVLLMEAGDQLTASGLLRASLELLGAEGIRAVAMDEVQRQADGTLRHVFRPGVNLDLLQSAPNLMARHWLLHREVLLQAGGFNREFARAVELDLVLRLIEDGGLAGLAHLAEPLLICQAAPAGENAEERQVLSRHLANRGYRAQVSSAQPGTYQIDYQHAERPLVSIILPSQDNFAELQRCLVSVLQRTRYQRYEVLIAENHSQNAELDSWLASLERQGERIRVLRSGQRVSTSALHNAACAEAKGEYLLLLSADAEVVNANWIDSLLNQVQRPEIGIVGARLVNERGMTTQAGLILGLNGQLGAAFAGEAKDAPGYMNSLWVEKNYSAVSGVCLMIAKALFEAVGGLDEEHFDQAFADVDLCLKVADAGYLTVLTPQAQVMHPGTLAQDPQALAALKDKWAARFAQDTAYNQNLALTGKGFALGTASRVDWQQLLSN</sequence>
<dbReference type="SUPFAM" id="SSF53448">
    <property type="entry name" value="Nucleotide-diphospho-sugar transferases"/>
    <property type="match status" value="3"/>
</dbReference>
<dbReference type="NCBIfam" id="TIGR04440">
    <property type="entry name" value="glyco_TIGR04440"/>
    <property type="match status" value="1"/>
</dbReference>
<dbReference type="InterPro" id="IPR031042">
    <property type="entry name" value="Glyco_TIGR04440"/>
</dbReference>
<evidence type="ECO:0000259" key="2">
    <source>
        <dbReference type="Pfam" id="PF00535"/>
    </source>
</evidence>